<evidence type="ECO:0000259" key="2">
    <source>
        <dbReference type="PROSITE" id="PS51746"/>
    </source>
</evidence>
<organism evidence="3 4">
    <name type="scientific">Actinomadura fibrosa</name>
    <dbReference type="NCBI Taxonomy" id="111802"/>
    <lineage>
        <taxon>Bacteria</taxon>
        <taxon>Bacillati</taxon>
        <taxon>Actinomycetota</taxon>
        <taxon>Actinomycetes</taxon>
        <taxon>Streptosporangiales</taxon>
        <taxon>Thermomonosporaceae</taxon>
        <taxon>Actinomadura</taxon>
    </lineage>
</organism>
<gene>
    <name evidence="3" type="ORF">ACFQZM_42890</name>
</gene>
<name>A0ABW2Y0F4_9ACTN</name>
<comment type="caution">
    <text evidence="3">The sequence shown here is derived from an EMBL/GenBank/DDBJ whole genome shotgun (WGS) entry which is preliminary data.</text>
</comment>
<keyword evidence="4" id="KW-1185">Reference proteome</keyword>
<proteinExistence type="predicted"/>
<feature type="domain" description="PPM-type phosphatase" evidence="2">
    <location>
        <begin position="132"/>
        <end position="429"/>
    </location>
</feature>
<dbReference type="SUPFAM" id="SSF81606">
    <property type="entry name" value="PP2C-like"/>
    <property type="match status" value="1"/>
</dbReference>
<protein>
    <submittedName>
        <fullName evidence="3">Protein phosphatase 2C domain-containing protein</fullName>
    </submittedName>
</protein>
<dbReference type="EMBL" id="JBHTGP010000027">
    <property type="protein sequence ID" value="MFD0691298.1"/>
    <property type="molecule type" value="Genomic_DNA"/>
</dbReference>
<evidence type="ECO:0000313" key="4">
    <source>
        <dbReference type="Proteomes" id="UP001597063"/>
    </source>
</evidence>
<reference evidence="4" key="1">
    <citation type="journal article" date="2019" name="Int. J. Syst. Evol. Microbiol.">
        <title>The Global Catalogue of Microorganisms (GCM) 10K type strain sequencing project: providing services to taxonomists for standard genome sequencing and annotation.</title>
        <authorList>
            <consortium name="The Broad Institute Genomics Platform"/>
            <consortium name="The Broad Institute Genome Sequencing Center for Infectious Disease"/>
            <person name="Wu L."/>
            <person name="Ma J."/>
        </authorList>
    </citation>
    <scope>NUCLEOTIDE SEQUENCE [LARGE SCALE GENOMIC DNA]</scope>
    <source>
        <strain evidence="4">JCM 9371</strain>
    </source>
</reference>
<dbReference type="SMART" id="SM00332">
    <property type="entry name" value="PP2Cc"/>
    <property type="match status" value="1"/>
</dbReference>
<dbReference type="Proteomes" id="UP001597063">
    <property type="component" value="Unassembled WGS sequence"/>
</dbReference>
<dbReference type="InterPro" id="IPR025874">
    <property type="entry name" value="DZR"/>
</dbReference>
<dbReference type="InterPro" id="IPR001932">
    <property type="entry name" value="PPM-type_phosphatase-like_dom"/>
</dbReference>
<accession>A0ABW2Y0F4</accession>
<feature type="region of interest" description="Disordered" evidence="1">
    <location>
        <begin position="253"/>
        <end position="289"/>
    </location>
</feature>
<dbReference type="PROSITE" id="PS51746">
    <property type="entry name" value="PPM_2"/>
    <property type="match status" value="1"/>
</dbReference>
<dbReference type="Gene3D" id="3.60.40.10">
    <property type="entry name" value="PPM-type phosphatase domain"/>
    <property type="match status" value="1"/>
</dbReference>
<evidence type="ECO:0000313" key="3">
    <source>
        <dbReference type="EMBL" id="MFD0691298.1"/>
    </source>
</evidence>
<dbReference type="Pfam" id="PF13672">
    <property type="entry name" value="PP2C_2"/>
    <property type="match status" value="1"/>
</dbReference>
<dbReference type="InterPro" id="IPR036457">
    <property type="entry name" value="PPM-type-like_dom_sf"/>
</dbReference>
<sequence length="442" mass="44019">MTDHPASKPAELSCPDCGSVVYPDETFCEECGHRLDGSAAVPEAVEVRTAPREGATIRQTSASQRRRAALAARPCAGCGATGIDADGYCETCGLRQPADRDHVEIVIPVPGAPDASANGSAAGAEDAEGAALAAGVSDRGLRYSRNEDALALVAHAAGVAAVVSDGVGSSQRPEDASRAAADTGAAELAARLDAGEDPEDATRAAALRAAAAVAALAGSPAEAPSCTYVSAVTRGGSVTVGWVGDSRAYWLSADEPAPGSSGDATGPGAQPDGERDGAADGAADDEGPDTAELVMADTGDMAELSGSQQLTEDDSWAAIMVAEGALTEAEAEAHPNAHVITAWLGADAGEVRPHVRTFRPSGPGTLLVCSDGLWNYVPAAADLAALLAGAADGTAPGAAGAPLAAARTLVRHALDAGGRDNVTVAVIPLPSPATVPSSERDR</sequence>
<dbReference type="RefSeq" id="WP_378325775.1">
    <property type="nucleotide sequence ID" value="NZ_JBHTGP010000027.1"/>
</dbReference>
<evidence type="ECO:0000256" key="1">
    <source>
        <dbReference type="SAM" id="MobiDB-lite"/>
    </source>
</evidence>
<dbReference type="Pfam" id="PF12773">
    <property type="entry name" value="DZR"/>
    <property type="match status" value="1"/>
</dbReference>